<reference evidence="2 3" key="1">
    <citation type="submission" date="2016-07" db="EMBL/GenBank/DDBJ databases">
        <title>Acinetobacter sp. ANC 4603.</title>
        <authorList>
            <person name="Radolfova-Krizova L."/>
            <person name="Nemec A."/>
        </authorList>
    </citation>
    <scope>NUCLEOTIDE SEQUENCE [LARGE SCALE GENOMIC DNA]</scope>
    <source>
        <strain evidence="2 3">ANC 4603</strain>
    </source>
</reference>
<keyword evidence="3" id="KW-1185">Reference proteome</keyword>
<gene>
    <name evidence="2" type="ORF">BBP83_11400</name>
</gene>
<dbReference type="EMBL" id="MBDL01000012">
    <property type="protein sequence ID" value="ODA12081.1"/>
    <property type="molecule type" value="Genomic_DNA"/>
</dbReference>
<name>A0A1C3CTM1_9GAMM</name>
<dbReference type="AlphaFoldDB" id="A0A1C3CTM1"/>
<feature type="transmembrane region" description="Helical" evidence="1">
    <location>
        <begin position="17"/>
        <end position="43"/>
    </location>
</feature>
<sequence>MSFSHTSSWAQQSKKNFIAALVTSQLAGLIMAVVIMIVFTLFLGKGPIYPVQVIGSTVFGESALHGFHLGAFITGLVLHQSVALAWGFVFAICAKIFNLETVKASIGLGLIVALVIMLDTYLFVPAVMNALHGVDIWNREVPILWNWVAHVVFGLSYGLFPKVRDLLAIK</sequence>
<keyword evidence="1" id="KW-0812">Transmembrane</keyword>
<dbReference type="RefSeq" id="WP_068889046.1">
    <property type="nucleotide sequence ID" value="NZ_CBCRUU010000007.1"/>
</dbReference>
<evidence type="ECO:0000256" key="1">
    <source>
        <dbReference type="SAM" id="Phobius"/>
    </source>
</evidence>
<keyword evidence="1" id="KW-0472">Membrane</keyword>
<keyword evidence="1" id="KW-1133">Transmembrane helix</keyword>
<organism evidence="2 3">
    <name type="scientific">Acinetobacter celticus</name>
    <dbReference type="NCBI Taxonomy" id="1891224"/>
    <lineage>
        <taxon>Bacteria</taxon>
        <taxon>Pseudomonadati</taxon>
        <taxon>Pseudomonadota</taxon>
        <taxon>Gammaproteobacteria</taxon>
        <taxon>Moraxellales</taxon>
        <taxon>Moraxellaceae</taxon>
        <taxon>Acinetobacter</taxon>
    </lineage>
</organism>
<accession>A0A1C3CTM1</accession>
<feature type="transmembrane region" description="Helical" evidence="1">
    <location>
        <begin position="63"/>
        <end position="92"/>
    </location>
</feature>
<dbReference type="STRING" id="1891224.BBP83_11400"/>
<dbReference type="Proteomes" id="UP000186553">
    <property type="component" value="Unassembled WGS sequence"/>
</dbReference>
<dbReference type="OrthoDB" id="9828750at2"/>
<evidence type="ECO:0000313" key="3">
    <source>
        <dbReference type="Proteomes" id="UP000186553"/>
    </source>
</evidence>
<protein>
    <recommendedName>
        <fullName evidence="4">DUF1440 domain-containing protein</fullName>
    </recommendedName>
</protein>
<evidence type="ECO:0000313" key="2">
    <source>
        <dbReference type="EMBL" id="ODA12081.1"/>
    </source>
</evidence>
<comment type="caution">
    <text evidence="2">The sequence shown here is derived from an EMBL/GenBank/DDBJ whole genome shotgun (WGS) entry which is preliminary data.</text>
</comment>
<feature type="transmembrane region" description="Helical" evidence="1">
    <location>
        <begin position="104"/>
        <end position="124"/>
    </location>
</feature>
<proteinExistence type="predicted"/>
<evidence type="ECO:0008006" key="4">
    <source>
        <dbReference type="Google" id="ProtNLM"/>
    </source>
</evidence>
<feature type="transmembrane region" description="Helical" evidence="1">
    <location>
        <begin position="144"/>
        <end position="160"/>
    </location>
</feature>